<dbReference type="PANTHER" id="PTHR11076:SF35">
    <property type="entry name" value="DNA REPAIR PROTEIN HOMOLOG YOBH"/>
    <property type="match status" value="1"/>
</dbReference>
<comment type="caution">
    <text evidence="9">The sequence shown here is derived from an EMBL/GenBank/DDBJ whole genome shotgun (WGS) entry which is preliminary data.</text>
</comment>
<comment type="subunit">
    <text evidence="6">Monomer.</text>
</comment>
<evidence type="ECO:0000256" key="4">
    <source>
        <dbReference type="ARBA" id="ARBA00022763"/>
    </source>
</evidence>
<dbReference type="GO" id="GO:0009432">
    <property type="term" value="P:SOS response"/>
    <property type="evidence" value="ECO:0007669"/>
    <property type="project" value="TreeGrafter"/>
</dbReference>
<feature type="site" description="Substrate discrimination" evidence="6">
    <location>
        <position position="14"/>
    </location>
</feature>
<dbReference type="SUPFAM" id="SSF100879">
    <property type="entry name" value="Lesion bypass DNA polymerase (Y-family), little finger domain"/>
    <property type="match status" value="1"/>
</dbReference>
<dbReference type="GO" id="GO:0042276">
    <property type="term" value="P:error-prone translesion synthesis"/>
    <property type="evidence" value="ECO:0007669"/>
    <property type="project" value="TreeGrafter"/>
</dbReference>
<keyword evidence="6" id="KW-0238">DNA-binding</keyword>
<evidence type="ECO:0000256" key="5">
    <source>
        <dbReference type="ARBA" id="ARBA00022932"/>
    </source>
</evidence>
<dbReference type="GO" id="GO:0003887">
    <property type="term" value="F:DNA-directed DNA polymerase activity"/>
    <property type="evidence" value="ECO:0007669"/>
    <property type="project" value="UniProtKB-UniRule"/>
</dbReference>
<dbReference type="InterPro" id="IPR043502">
    <property type="entry name" value="DNA/RNA_pol_sf"/>
</dbReference>
<keyword evidence="3 6" id="KW-0548">Nucleotidyltransferase</keyword>
<feature type="domain" description="UmuC" evidence="8">
    <location>
        <begin position="5"/>
        <end position="194"/>
    </location>
</feature>
<dbReference type="CDD" id="cd03586">
    <property type="entry name" value="PolY_Pol_IV_kappa"/>
    <property type="match status" value="1"/>
</dbReference>
<accession>A0A9D2FNT8</accession>
<keyword evidence="4 6" id="KW-0227">DNA damage</keyword>
<dbReference type="Gene3D" id="1.10.150.20">
    <property type="entry name" value="5' to 3' exonuclease, C-terminal subdomain"/>
    <property type="match status" value="1"/>
</dbReference>
<evidence type="ECO:0000256" key="2">
    <source>
        <dbReference type="ARBA" id="ARBA00022457"/>
    </source>
</evidence>
<dbReference type="GO" id="GO:0006281">
    <property type="term" value="P:DNA repair"/>
    <property type="evidence" value="ECO:0007669"/>
    <property type="project" value="UniProtKB-UniRule"/>
</dbReference>
<dbReference type="Proteomes" id="UP000824056">
    <property type="component" value="Unassembled WGS sequence"/>
</dbReference>
<evidence type="ECO:0000313" key="9">
    <source>
        <dbReference type="EMBL" id="HIZ64604.1"/>
    </source>
</evidence>
<dbReference type="Pfam" id="PF11799">
    <property type="entry name" value="IMS_C"/>
    <property type="match status" value="1"/>
</dbReference>
<organism evidence="9 10">
    <name type="scientific">Candidatus Blautia pullicola</name>
    <dbReference type="NCBI Taxonomy" id="2838498"/>
    <lineage>
        <taxon>Bacteria</taxon>
        <taxon>Bacillati</taxon>
        <taxon>Bacillota</taxon>
        <taxon>Clostridia</taxon>
        <taxon>Lachnospirales</taxon>
        <taxon>Lachnospiraceae</taxon>
        <taxon>Blautia</taxon>
    </lineage>
</organism>
<dbReference type="Pfam" id="PF11798">
    <property type="entry name" value="IMS_HHH"/>
    <property type="match status" value="1"/>
</dbReference>
<evidence type="ECO:0000256" key="7">
    <source>
        <dbReference type="SAM" id="MobiDB-lite"/>
    </source>
</evidence>
<evidence type="ECO:0000259" key="8">
    <source>
        <dbReference type="PROSITE" id="PS50173"/>
    </source>
</evidence>
<reference evidence="9" key="1">
    <citation type="journal article" date="2021" name="PeerJ">
        <title>Extensive microbial diversity within the chicken gut microbiome revealed by metagenomics and culture.</title>
        <authorList>
            <person name="Gilroy R."/>
            <person name="Ravi A."/>
            <person name="Getino M."/>
            <person name="Pursley I."/>
            <person name="Horton D.L."/>
            <person name="Alikhan N.F."/>
            <person name="Baker D."/>
            <person name="Gharbi K."/>
            <person name="Hall N."/>
            <person name="Watson M."/>
            <person name="Adriaenssens E.M."/>
            <person name="Foster-Nyarko E."/>
            <person name="Jarju S."/>
            <person name="Secka A."/>
            <person name="Antonio M."/>
            <person name="Oren A."/>
            <person name="Chaudhuri R.R."/>
            <person name="La Ragione R."/>
            <person name="Hildebrand F."/>
            <person name="Pallen M.J."/>
        </authorList>
    </citation>
    <scope>NUCLEOTIDE SEQUENCE</scope>
    <source>
        <strain evidence="9">1068</strain>
    </source>
</reference>
<proteinExistence type="inferred from homology"/>
<dbReference type="InterPro" id="IPR024728">
    <property type="entry name" value="PolY_HhH_motif"/>
</dbReference>
<dbReference type="SUPFAM" id="SSF56672">
    <property type="entry name" value="DNA/RNA polymerases"/>
    <property type="match status" value="1"/>
</dbReference>
<dbReference type="InterPro" id="IPR017961">
    <property type="entry name" value="DNA_pol_Y-fam_little_finger"/>
</dbReference>
<evidence type="ECO:0000256" key="1">
    <source>
        <dbReference type="ARBA" id="ARBA00010945"/>
    </source>
</evidence>
<keyword evidence="6" id="KW-0460">Magnesium</keyword>
<dbReference type="EC" id="2.7.7.7" evidence="6"/>
<comment type="similarity">
    <text evidence="1 6">Belongs to the DNA polymerase type-Y family.</text>
</comment>
<feature type="active site" evidence="6">
    <location>
        <position position="113"/>
    </location>
</feature>
<comment type="subcellular location">
    <subcellularLocation>
        <location evidence="6">Cytoplasm</location>
    </subcellularLocation>
</comment>
<dbReference type="GO" id="GO:0000287">
    <property type="term" value="F:magnesium ion binding"/>
    <property type="evidence" value="ECO:0007669"/>
    <property type="project" value="UniProtKB-UniRule"/>
</dbReference>
<dbReference type="GO" id="GO:0005829">
    <property type="term" value="C:cytosol"/>
    <property type="evidence" value="ECO:0007669"/>
    <property type="project" value="TreeGrafter"/>
</dbReference>
<reference evidence="9" key="2">
    <citation type="submission" date="2021-04" db="EMBL/GenBank/DDBJ databases">
        <authorList>
            <person name="Gilroy R."/>
        </authorList>
    </citation>
    <scope>NUCLEOTIDE SEQUENCE</scope>
    <source>
        <strain evidence="9">1068</strain>
    </source>
</reference>
<protein>
    <recommendedName>
        <fullName evidence="6">DNA polymerase IV</fullName>
        <shortName evidence="6">Pol IV</shortName>
        <ecNumber evidence="6">2.7.7.7</ecNumber>
    </recommendedName>
</protein>
<evidence type="ECO:0000313" key="10">
    <source>
        <dbReference type="Proteomes" id="UP000824056"/>
    </source>
</evidence>
<dbReference type="Gene3D" id="3.30.70.270">
    <property type="match status" value="1"/>
</dbReference>
<dbReference type="InterPro" id="IPR022880">
    <property type="entry name" value="DNApol_IV"/>
</dbReference>
<comment type="cofactor">
    <cofactor evidence="6">
        <name>Mg(2+)</name>
        <dbReference type="ChEBI" id="CHEBI:18420"/>
    </cofactor>
    <text evidence="6">Binds 2 magnesium ions per subunit.</text>
</comment>
<dbReference type="GO" id="GO:0003684">
    <property type="term" value="F:damaged DNA binding"/>
    <property type="evidence" value="ECO:0007669"/>
    <property type="project" value="InterPro"/>
</dbReference>
<feature type="binding site" evidence="6">
    <location>
        <position position="112"/>
    </location>
    <ligand>
        <name>Mg(2+)</name>
        <dbReference type="ChEBI" id="CHEBI:18420"/>
    </ligand>
</feature>
<gene>
    <name evidence="6" type="primary">dinB</name>
    <name evidence="9" type="ORF">H9809_01665</name>
</gene>
<feature type="region of interest" description="Disordered" evidence="7">
    <location>
        <begin position="398"/>
        <end position="428"/>
    </location>
</feature>
<keyword evidence="6" id="KW-0235">DNA replication</keyword>
<dbReference type="PROSITE" id="PS50173">
    <property type="entry name" value="UMUC"/>
    <property type="match status" value="1"/>
</dbReference>
<sequence>METVIFHIDVNSAFLSWEAVYRLREQGGTVDLREIPCAVGGDKSKRRGIILAKSLSAKACGVKTGEPLTDALKKCPQLTVVPAHHGMYRQYSKRFMDILREYTPDVEQYSIDEAFMDMSGMEKLVGNPVAFAHKLKNRISRELGFTVNVGISSNKYLAKMASDFEKPDKVHTLFPWEIQEKMWPLPVSELIFVGRATADALHKLGIYTIGQLANTDVEILKHHLKKQGESIWKFANGQDSSLVEPVSEGNKGYGNSTTIAFDVTDENTAKMILLSLCETVASRLREDSQKAQMVSVSIKNHELKTVSHQKIMPAPTNITGEIYRAACQLFEELWDQSPIRLLGVHTGKLSGEESFRQLSLFDKADYEKMERMDKAVDKIRKKFGSDAIMRASFLDNPKVGNMTGGHPDGGKVDLKTLRNNRQEEQKKK</sequence>
<keyword evidence="2 6" id="KW-0515">Mutator protein</keyword>
<dbReference type="AlphaFoldDB" id="A0A9D2FNT8"/>
<comment type="function">
    <text evidence="6">Poorly processive, error-prone DNA polymerase involved in untargeted mutagenesis. Copies undamaged DNA at stalled replication forks, which arise in vivo from mismatched or misaligned primer ends. These misaligned primers can be extended by PolIV. Exhibits no 3'-5' exonuclease (proofreading) activity. May be involved in translesional synthesis, in conjunction with the beta clamp from PolIII.</text>
</comment>
<keyword evidence="5 6" id="KW-0239">DNA-directed DNA polymerase</keyword>
<name>A0A9D2FNT8_9FIRM</name>
<keyword evidence="6" id="KW-0234">DNA repair</keyword>
<dbReference type="InterPro" id="IPR001126">
    <property type="entry name" value="UmuC"/>
</dbReference>
<dbReference type="GO" id="GO:0006261">
    <property type="term" value="P:DNA-templated DNA replication"/>
    <property type="evidence" value="ECO:0007669"/>
    <property type="project" value="UniProtKB-UniRule"/>
</dbReference>
<dbReference type="Pfam" id="PF00817">
    <property type="entry name" value="IMS"/>
    <property type="match status" value="1"/>
</dbReference>
<dbReference type="Gene3D" id="3.40.1170.60">
    <property type="match status" value="1"/>
</dbReference>
<feature type="compositionally biased region" description="Basic and acidic residues" evidence="7">
    <location>
        <begin position="408"/>
        <end position="428"/>
    </location>
</feature>
<dbReference type="HAMAP" id="MF_01113">
    <property type="entry name" value="DNApol_IV"/>
    <property type="match status" value="1"/>
</dbReference>
<comment type="catalytic activity">
    <reaction evidence="6">
        <text>DNA(n) + a 2'-deoxyribonucleoside 5'-triphosphate = DNA(n+1) + diphosphate</text>
        <dbReference type="Rhea" id="RHEA:22508"/>
        <dbReference type="Rhea" id="RHEA-COMP:17339"/>
        <dbReference type="Rhea" id="RHEA-COMP:17340"/>
        <dbReference type="ChEBI" id="CHEBI:33019"/>
        <dbReference type="ChEBI" id="CHEBI:61560"/>
        <dbReference type="ChEBI" id="CHEBI:173112"/>
        <dbReference type="EC" id="2.7.7.7"/>
    </reaction>
</comment>
<keyword evidence="6" id="KW-0963">Cytoplasm</keyword>
<dbReference type="EMBL" id="DXBG01000034">
    <property type="protein sequence ID" value="HIZ64604.1"/>
    <property type="molecule type" value="Genomic_DNA"/>
</dbReference>
<dbReference type="InterPro" id="IPR043128">
    <property type="entry name" value="Rev_trsase/Diguanyl_cyclase"/>
</dbReference>
<dbReference type="Gene3D" id="3.30.1490.100">
    <property type="entry name" value="DNA polymerase, Y-family, little finger domain"/>
    <property type="match status" value="1"/>
</dbReference>
<keyword evidence="6" id="KW-0479">Metal-binding</keyword>
<evidence type="ECO:0000256" key="6">
    <source>
        <dbReference type="HAMAP-Rule" id="MF_01113"/>
    </source>
</evidence>
<feature type="binding site" evidence="6">
    <location>
        <position position="9"/>
    </location>
    <ligand>
        <name>Mg(2+)</name>
        <dbReference type="ChEBI" id="CHEBI:18420"/>
    </ligand>
</feature>
<dbReference type="InterPro" id="IPR050116">
    <property type="entry name" value="DNA_polymerase-Y"/>
</dbReference>
<dbReference type="InterPro" id="IPR036775">
    <property type="entry name" value="DNA_pol_Y-fam_lit_finger_sf"/>
</dbReference>
<keyword evidence="6" id="KW-0808">Transferase</keyword>
<dbReference type="PANTHER" id="PTHR11076">
    <property type="entry name" value="DNA REPAIR POLYMERASE UMUC / TRANSFERASE FAMILY MEMBER"/>
    <property type="match status" value="1"/>
</dbReference>
<evidence type="ECO:0000256" key="3">
    <source>
        <dbReference type="ARBA" id="ARBA00022695"/>
    </source>
</evidence>